<dbReference type="GO" id="GO:0005886">
    <property type="term" value="C:plasma membrane"/>
    <property type="evidence" value="ECO:0007669"/>
    <property type="project" value="TreeGrafter"/>
</dbReference>
<accession>A0A7G7YPR4</accession>
<dbReference type="CDD" id="cd06259">
    <property type="entry name" value="YdcF-like"/>
    <property type="match status" value="1"/>
</dbReference>
<dbReference type="RefSeq" id="WP_185770235.1">
    <property type="nucleotide sequence ID" value="NZ_CP046883.1"/>
</dbReference>
<sequence length="304" mass="33620">MKRWSGIGLVALIAAELLWCLLAILCPWGWPFAVAYVVHFVPMIVASMLSVPMLRTGDKRRWLHTEMTIAAADYFSLIFGAVVVLSLGSVPLRVVAGVGIAVWCVVLVCFILFLRRLARTRRREFHEQLDAVIVLGAGLVGKRPGPLLASRVRRAVMAVPCGVPLIMSGGRGPDERVSEAWAMVAYAAYHYGIVLGRNHNYLREETRATNTRENLRFSVQQLLASEDAPADLGAGRPLRIGVVTSDFHVQRTEMTAVTVAELLREEVEVEFMVIGSVTPVDARPSAYLREFVALMLWKARGILN</sequence>
<reference evidence="1 2" key="1">
    <citation type="submission" date="2019-12" db="EMBL/GenBank/DDBJ databases">
        <title>Corynebacterium sp. nov., isolated from feces of the Anser Albifrons in China.</title>
        <authorList>
            <person name="Liu Q."/>
        </authorList>
    </citation>
    <scope>NUCLEOTIDE SEQUENCE [LARGE SCALE GENOMIC DNA]</scope>
    <source>
        <strain evidence="1 2">23H37-10</strain>
    </source>
</reference>
<organism evidence="1 2">
    <name type="scientific">Corynebacterium anserum</name>
    <dbReference type="NCBI Taxonomy" id="2684406"/>
    <lineage>
        <taxon>Bacteria</taxon>
        <taxon>Bacillati</taxon>
        <taxon>Actinomycetota</taxon>
        <taxon>Actinomycetes</taxon>
        <taxon>Mycobacteriales</taxon>
        <taxon>Corynebacteriaceae</taxon>
        <taxon>Corynebacterium</taxon>
    </lineage>
</organism>
<dbReference type="InterPro" id="IPR003848">
    <property type="entry name" value="DUF218"/>
</dbReference>
<gene>
    <name evidence="1" type="ORF">GP473_07285</name>
</gene>
<dbReference type="EMBL" id="CP046883">
    <property type="protein sequence ID" value="QNH96484.1"/>
    <property type="molecule type" value="Genomic_DNA"/>
</dbReference>
<dbReference type="AlphaFoldDB" id="A0A7G7YPR4"/>
<name>A0A7G7YPR4_9CORY</name>
<dbReference type="Proteomes" id="UP000515275">
    <property type="component" value="Chromosome"/>
</dbReference>
<protein>
    <submittedName>
        <fullName evidence="1">Uncharacterized protein</fullName>
    </submittedName>
</protein>
<dbReference type="PANTHER" id="PTHR30336:SF20">
    <property type="entry name" value="DUF218 DOMAIN-CONTAINING PROTEIN"/>
    <property type="match status" value="1"/>
</dbReference>
<dbReference type="InterPro" id="IPR051599">
    <property type="entry name" value="Cell_Envelope_Assoc"/>
</dbReference>
<proteinExistence type="predicted"/>
<dbReference type="KEGG" id="cans:GP473_07285"/>
<evidence type="ECO:0000313" key="2">
    <source>
        <dbReference type="Proteomes" id="UP000515275"/>
    </source>
</evidence>
<keyword evidence="2" id="KW-1185">Reference proteome</keyword>
<evidence type="ECO:0000313" key="1">
    <source>
        <dbReference type="EMBL" id="QNH96484.1"/>
    </source>
</evidence>
<dbReference type="InterPro" id="IPR014729">
    <property type="entry name" value="Rossmann-like_a/b/a_fold"/>
</dbReference>
<dbReference type="PANTHER" id="PTHR30336">
    <property type="entry name" value="INNER MEMBRANE PROTEIN, PROBABLE PERMEASE"/>
    <property type="match status" value="1"/>
</dbReference>
<dbReference type="Gene3D" id="3.40.50.620">
    <property type="entry name" value="HUPs"/>
    <property type="match status" value="1"/>
</dbReference>
<dbReference type="Pfam" id="PF02698">
    <property type="entry name" value="DUF218"/>
    <property type="match status" value="1"/>
</dbReference>